<protein>
    <recommendedName>
        <fullName evidence="4">Transmembrane protein</fullName>
    </recommendedName>
</protein>
<dbReference type="Proteomes" id="UP001292094">
    <property type="component" value="Unassembled WGS sequence"/>
</dbReference>
<feature type="transmembrane region" description="Helical" evidence="1">
    <location>
        <begin position="7"/>
        <end position="27"/>
    </location>
</feature>
<dbReference type="EMBL" id="JAWZYT010004999">
    <property type="protein sequence ID" value="KAK4291953.1"/>
    <property type="molecule type" value="Genomic_DNA"/>
</dbReference>
<organism evidence="2 3">
    <name type="scientific">Petrolisthes manimaculis</name>
    <dbReference type="NCBI Taxonomy" id="1843537"/>
    <lineage>
        <taxon>Eukaryota</taxon>
        <taxon>Metazoa</taxon>
        <taxon>Ecdysozoa</taxon>
        <taxon>Arthropoda</taxon>
        <taxon>Crustacea</taxon>
        <taxon>Multicrustacea</taxon>
        <taxon>Malacostraca</taxon>
        <taxon>Eumalacostraca</taxon>
        <taxon>Eucarida</taxon>
        <taxon>Decapoda</taxon>
        <taxon>Pleocyemata</taxon>
        <taxon>Anomura</taxon>
        <taxon>Galatheoidea</taxon>
        <taxon>Porcellanidae</taxon>
        <taxon>Petrolisthes</taxon>
    </lineage>
</organism>
<keyword evidence="1" id="KW-0472">Membrane</keyword>
<sequence>MPVNLTPVLRIVVVVIAVFAFAFHVLLPSQAAFATFPRAIVKTLVWLRGDLAYDDTFLNQSLDYPIMANILFLIFSCVVGVFILTLLKSPSTNVKKLRAYQKVSRAHLILMFDMCFPCCKIDCCDPNNNSTLCINVFNTMINVATSLLSKLSIMVGRPEKHNNISEQDSEDHEFCQEDSELYHLVQLNLRVIENTEKLLEVCNNIYLERHLGQDSVSEGS</sequence>
<keyword evidence="1" id="KW-1133">Transmembrane helix</keyword>
<reference evidence="2" key="1">
    <citation type="submission" date="2023-11" db="EMBL/GenBank/DDBJ databases">
        <title>Genome assemblies of two species of porcelain crab, Petrolisthes cinctipes and Petrolisthes manimaculis (Anomura: Porcellanidae).</title>
        <authorList>
            <person name="Angst P."/>
        </authorList>
    </citation>
    <scope>NUCLEOTIDE SEQUENCE</scope>
    <source>
        <strain evidence="2">PB745_02</strain>
        <tissue evidence="2">Gill</tissue>
    </source>
</reference>
<keyword evidence="1" id="KW-0812">Transmembrane</keyword>
<evidence type="ECO:0008006" key="4">
    <source>
        <dbReference type="Google" id="ProtNLM"/>
    </source>
</evidence>
<accession>A0AAE1NM34</accession>
<evidence type="ECO:0000313" key="3">
    <source>
        <dbReference type="Proteomes" id="UP001292094"/>
    </source>
</evidence>
<name>A0AAE1NM34_9EUCA</name>
<keyword evidence="3" id="KW-1185">Reference proteome</keyword>
<comment type="caution">
    <text evidence="2">The sequence shown here is derived from an EMBL/GenBank/DDBJ whole genome shotgun (WGS) entry which is preliminary data.</text>
</comment>
<gene>
    <name evidence="2" type="ORF">Pmani_035250</name>
</gene>
<evidence type="ECO:0000256" key="1">
    <source>
        <dbReference type="SAM" id="Phobius"/>
    </source>
</evidence>
<evidence type="ECO:0000313" key="2">
    <source>
        <dbReference type="EMBL" id="KAK4291953.1"/>
    </source>
</evidence>
<proteinExistence type="predicted"/>
<dbReference type="AlphaFoldDB" id="A0AAE1NM34"/>
<feature type="transmembrane region" description="Helical" evidence="1">
    <location>
        <begin position="66"/>
        <end position="87"/>
    </location>
</feature>